<proteinExistence type="predicted"/>
<evidence type="ECO:0000313" key="1">
    <source>
        <dbReference type="EMBL" id="MFC3759703.1"/>
    </source>
</evidence>
<sequence length="120" mass="13184">MSESGPASEPSSLRVHSLIMRTLAIRLFPTGQINWDVVKAAILAVEPVEPAHGYAPVGRAAVVMRVDIERNATVVERSLRAAGTTVQRDPLYNRFEPGSRSVRLIVKPAPDSGGHWRRDF</sequence>
<reference evidence="2" key="1">
    <citation type="journal article" date="2019" name="Int. J. Syst. Evol. Microbiol.">
        <title>The Global Catalogue of Microorganisms (GCM) 10K type strain sequencing project: providing services to taxonomists for standard genome sequencing and annotation.</title>
        <authorList>
            <consortium name="The Broad Institute Genomics Platform"/>
            <consortium name="The Broad Institute Genome Sequencing Center for Infectious Disease"/>
            <person name="Wu L."/>
            <person name="Ma J."/>
        </authorList>
    </citation>
    <scope>NUCLEOTIDE SEQUENCE [LARGE SCALE GENOMIC DNA]</scope>
    <source>
        <strain evidence="2">CGMCC 4.7241</strain>
    </source>
</reference>
<name>A0ABV7Y390_9ACTN</name>
<keyword evidence="2" id="KW-1185">Reference proteome</keyword>
<gene>
    <name evidence="1" type="ORF">ACFOUW_02540</name>
</gene>
<dbReference type="EMBL" id="JBHRZH010000003">
    <property type="protein sequence ID" value="MFC3759703.1"/>
    <property type="molecule type" value="Genomic_DNA"/>
</dbReference>
<evidence type="ECO:0000313" key="2">
    <source>
        <dbReference type="Proteomes" id="UP001595699"/>
    </source>
</evidence>
<dbReference type="RefSeq" id="WP_205121638.1">
    <property type="nucleotide sequence ID" value="NZ_JAFBCM010000001.1"/>
</dbReference>
<dbReference type="Proteomes" id="UP001595699">
    <property type="component" value="Unassembled WGS sequence"/>
</dbReference>
<organism evidence="1 2">
    <name type="scientific">Tenggerimyces flavus</name>
    <dbReference type="NCBI Taxonomy" id="1708749"/>
    <lineage>
        <taxon>Bacteria</taxon>
        <taxon>Bacillati</taxon>
        <taxon>Actinomycetota</taxon>
        <taxon>Actinomycetes</taxon>
        <taxon>Propionibacteriales</taxon>
        <taxon>Nocardioidaceae</taxon>
        <taxon>Tenggerimyces</taxon>
    </lineage>
</organism>
<comment type="caution">
    <text evidence="1">The sequence shown here is derived from an EMBL/GenBank/DDBJ whole genome shotgun (WGS) entry which is preliminary data.</text>
</comment>
<accession>A0ABV7Y390</accession>
<protein>
    <submittedName>
        <fullName evidence="1">Uncharacterized protein</fullName>
    </submittedName>
</protein>